<gene>
    <name evidence="7" type="ORF">JX001_03145</name>
</gene>
<feature type="transmembrane region" description="Helical" evidence="6">
    <location>
        <begin position="143"/>
        <end position="168"/>
    </location>
</feature>
<protein>
    <submittedName>
        <fullName evidence="7">LysE family translocator</fullName>
    </submittedName>
</protein>
<name>A0ABX7LPT7_9CAUL</name>
<proteinExistence type="predicted"/>
<evidence type="ECO:0000313" key="7">
    <source>
        <dbReference type="EMBL" id="QSF54828.1"/>
    </source>
</evidence>
<keyword evidence="8" id="KW-1185">Reference proteome</keyword>
<reference evidence="7 8" key="1">
    <citation type="submission" date="2021-02" db="EMBL/GenBank/DDBJ databases">
        <title>Brevundimonas sp. CS1 genome sequence.</title>
        <authorList>
            <person name="Lee K."/>
            <person name="Choi Y.-J."/>
            <person name="Son H.-R."/>
        </authorList>
    </citation>
    <scope>NUCLEOTIDE SEQUENCE [LARGE SCALE GENOMIC DNA]</scope>
    <source>
        <strain evidence="7 8">CS1</strain>
    </source>
</reference>
<feature type="transmembrane region" description="Helical" evidence="6">
    <location>
        <begin position="72"/>
        <end position="94"/>
    </location>
</feature>
<comment type="subcellular location">
    <subcellularLocation>
        <location evidence="1">Cell membrane</location>
        <topology evidence="1">Multi-pass membrane protein</topology>
    </subcellularLocation>
</comment>
<dbReference type="Proteomes" id="UP000662957">
    <property type="component" value="Chromosome"/>
</dbReference>
<keyword evidence="4 6" id="KW-1133">Transmembrane helix</keyword>
<dbReference type="PANTHER" id="PTHR30086:SF20">
    <property type="entry name" value="ARGININE EXPORTER PROTEIN ARGO-RELATED"/>
    <property type="match status" value="1"/>
</dbReference>
<dbReference type="RefSeq" id="WP_205682261.1">
    <property type="nucleotide sequence ID" value="NZ_CP070968.1"/>
</dbReference>
<evidence type="ECO:0000256" key="4">
    <source>
        <dbReference type="ARBA" id="ARBA00022989"/>
    </source>
</evidence>
<keyword evidence="5 6" id="KW-0472">Membrane</keyword>
<sequence length="198" mass="19642">MLALLQVAVLIFAAAITPGPNNVIVMNAGARGGLAGGCQAVAGVIVGSLLLLALSTGGVAALIVGEPRAHQALSWLGAGWLIWTGGTMILRAGVVADATGSTLPGTVLGVAAFQLINPKAWLLVLTATATATVGDGDLQPKTVVALAAVLAGVTSVCLALWGLAGAVLGPWLAAPTRRKAFDRLMGSVLIASAILLLI</sequence>
<evidence type="ECO:0000313" key="8">
    <source>
        <dbReference type="Proteomes" id="UP000662957"/>
    </source>
</evidence>
<keyword evidence="2" id="KW-1003">Cell membrane</keyword>
<evidence type="ECO:0000256" key="5">
    <source>
        <dbReference type="ARBA" id="ARBA00023136"/>
    </source>
</evidence>
<dbReference type="Pfam" id="PF01810">
    <property type="entry name" value="LysE"/>
    <property type="match status" value="1"/>
</dbReference>
<evidence type="ECO:0000256" key="1">
    <source>
        <dbReference type="ARBA" id="ARBA00004651"/>
    </source>
</evidence>
<feature type="transmembrane region" description="Helical" evidence="6">
    <location>
        <begin position="45"/>
        <end position="65"/>
    </location>
</feature>
<evidence type="ECO:0000256" key="3">
    <source>
        <dbReference type="ARBA" id="ARBA00022692"/>
    </source>
</evidence>
<dbReference type="EMBL" id="CP070968">
    <property type="protein sequence ID" value="QSF54828.1"/>
    <property type="molecule type" value="Genomic_DNA"/>
</dbReference>
<keyword evidence="3 6" id="KW-0812">Transmembrane</keyword>
<dbReference type="InterPro" id="IPR001123">
    <property type="entry name" value="LeuE-type"/>
</dbReference>
<evidence type="ECO:0000256" key="2">
    <source>
        <dbReference type="ARBA" id="ARBA00022475"/>
    </source>
</evidence>
<organism evidence="7 8">
    <name type="scientific">Brevundimonas fontaquae</name>
    <dbReference type="NCBI Taxonomy" id="2813778"/>
    <lineage>
        <taxon>Bacteria</taxon>
        <taxon>Pseudomonadati</taxon>
        <taxon>Pseudomonadota</taxon>
        <taxon>Alphaproteobacteria</taxon>
        <taxon>Caulobacterales</taxon>
        <taxon>Caulobacteraceae</taxon>
        <taxon>Brevundimonas</taxon>
    </lineage>
</organism>
<evidence type="ECO:0000256" key="6">
    <source>
        <dbReference type="SAM" id="Phobius"/>
    </source>
</evidence>
<feature type="transmembrane region" description="Helical" evidence="6">
    <location>
        <begin position="180"/>
        <end position="197"/>
    </location>
</feature>
<dbReference type="PANTHER" id="PTHR30086">
    <property type="entry name" value="ARGININE EXPORTER PROTEIN ARGO"/>
    <property type="match status" value="1"/>
</dbReference>
<accession>A0ABX7LPT7</accession>